<dbReference type="InterPro" id="IPR015854">
    <property type="entry name" value="ABC_transpr_LolD-like"/>
</dbReference>
<evidence type="ECO:0000256" key="1">
    <source>
        <dbReference type="ARBA" id="ARBA00022448"/>
    </source>
</evidence>
<feature type="domain" description="ABC transporter" evidence="4">
    <location>
        <begin position="4"/>
        <end position="224"/>
    </location>
</feature>
<dbReference type="Proteomes" id="UP001500298">
    <property type="component" value="Unassembled WGS sequence"/>
</dbReference>
<keyword evidence="1" id="KW-0813">Transport</keyword>
<dbReference type="CDD" id="cd03255">
    <property type="entry name" value="ABC_MJ0796_LolCDE_FtsE"/>
    <property type="match status" value="1"/>
</dbReference>
<dbReference type="Gene3D" id="3.40.50.300">
    <property type="entry name" value="P-loop containing nucleotide triphosphate hydrolases"/>
    <property type="match status" value="1"/>
</dbReference>
<organism evidence="5 6">
    <name type="scientific">Algivirga pacifica</name>
    <dbReference type="NCBI Taxonomy" id="1162670"/>
    <lineage>
        <taxon>Bacteria</taxon>
        <taxon>Pseudomonadati</taxon>
        <taxon>Bacteroidota</taxon>
        <taxon>Cytophagia</taxon>
        <taxon>Cytophagales</taxon>
        <taxon>Flammeovirgaceae</taxon>
        <taxon>Algivirga</taxon>
    </lineage>
</organism>
<proteinExistence type="predicted"/>
<gene>
    <name evidence="5" type="ORF">GCM10023331_14170</name>
</gene>
<dbReference type="EMBL" id="BAABJX010000022">
    <property type="protein sequence ID" value="GAA4830069.1"/>
    <property type="molecule type" value="Genomic_DNA"/>
</dbReference>
<dbReference type="InterPro" id="IPR003439">
    <property type="entry name" value="ABC_transporter-like_ATP-bd"/>
</dbReference>
<evidence type="ECO:0000256" key="3">
    <source>
        <dbReference type="ARBA" id="ARBA00022840"/>
    </source>
</evidence>
<dbReference type="PROSITE" id="PS50893">
    <property type="entry name" value="ABC_TRANSPORTER_2"/>
    <property type="match status" value="1"/>
</dbReference>
<sequence>MKAMIVENLSKGFNLGKSNEFYALKNISISIDKGECVLLKGPSGSGKTTLLTLLSCLSKPTSGSYTCMDVQVSKWSEKFLTRFRKEHIGVIFQHFNLITGFSTAYNIALPLIPLGLSTKALDEKVKEAAEKVNIAHKLDTHVDRLSGGELQRVAIARALISAPEILFADEPTAHLDSKNAQEVLSIFEQLKEEGKTILITTHDPLVEEHGIIDRTILMKDGVIV</sequence>
<dbReference type="InterPro" id="IPR003593">
    <property type="entry name" value="AAA+_ATPase"/>
</dbReference>
<dbReference type="InterPro" id="IPR017871">
    <property type="entry name" value="ABC_transporter-like_CS"/>
</dbReference>
<evidence type="ECO:0000313" key="5">
    <source>
        <dbReference type="EMBL" id="GAA4830069.1"/>
    </source>
</evidence>
<keyword evidence="6" id="KW-1185">Reference proteome</keyword>
<dbReference type="GO" id="GO:0005524">
    <property type="term" value="F:ATP binding"/>
    <property type="evidence" value="ECO:0007669"/>
    <property type="project" value="UniProtKB-KW"/>
</dbReference>
<dbReference type="InterPro" id="IPR027417">
    <property type="entry name" value="P-loop_NTPase"/>
</dbReference>
<dbReference type="Pfam" id="PF00005">
    <property type="entry name" value="ABC_tran"/>
    <property type="match status" value="1"/>
</dbReference>
<keyword evidence="3 5" id="KW-0067">ATP-binding</keyword>
<name>A0ABP9DA49_9BACT</name>
<comment type="caution">
    <text evidence="5">The sequence shown here is derived from an EMBL/GenBank/DDBJ whole genome shotgun (WGS) entry which is preliminary data.</text>
</comment>
<dbReference type="RefSeq" id="WP_345370445.1">
    <property type="nucleotide sequence ID" value="NZ_BAABJX010000022.1"/>
</dbReference>
<keyword evidence="2" id="KW-0547">Nucleotide-binding</keyword>
<evidence type="ECO:0000259" key="4">
    <source>
        <dbReference type="PROSITE" id="PS50893"/>
    </source>
</evidence>
<protein>
    <submittedName>
        <fullName evidence="5">ABC transporter ATP-binding protein</fullName>
    </submittedName>
</protein>
<accession>A0ABP9DA49</accession>
<dbReference type="PANTHER" id="PTHR24220:SF86">
    <property type="entry name" value="ABC TRANSPORTER ABCH.1"/>
    <property type="match status" value="1"/>
</dbReference>
<evidence type="ECO:0000256" key="2">
    <source>
        <dbReference type="ARBA" id="ARBA00022741"/>
    </source>
</evidence>
<reference evidence="6" key="1">
    <citation type="journal article" date="2019" name="Int. J. Syst. Evol. Microbiol.">
        <title>The Global Catalogue of Microorganisms (GCM) 10K type strain sequencing project: providing services to taxonomists for standard genome sequencing and annotation.</title>
        <authorList>
            <consortium name="The Broad Institute Genomics Platform"/>
            <consortium name="The Broad Institute Genome Sequencing Center for Infectious Disease"/>
            <person name="Wu L."/>
            <person name="Ma J."/>
        </authorList>
    </citation>
    <scope>NUCLEOTIDE SEQUENCE [LARGE SCALE GENOMIC DNA]</scope>
    <source>
        <strain evidence="6">JCM 18326</strain>
    </source>
</reference>
<dbReference type="InterPro" id="IPR017911">
    <property type="entry name" value="MacB-like_ATP-bd"/>
</dbReference>
<dbReference type="SMART" id="SM00382">
    <property type="entry name" value="AAA"/>
    <property type="match status" value="1"/>
</dbReference>
<dbReference type="PROSITE" id="PS00211">
    <property type="entry name" value="ABC_TRANSPORTER_1"/>
    <property type="match status" value="1"/>
</dbReference>
<dbReference type="PANTHER" id="PTHR24220">
    <property type="entry name" value="IMPORT ATP-BINDING PROTEIN"/>
    <property type="match status" value="1"/>
</dbReference>
<evidence type="ECO:0000313" key="6">
    <source>
        <dbReference type="Proteomes" id="UP001500298"/>
    </source>
</evidence>
<dbReference type="SUPFAM" id="SSF52540">
    <property type="entry name" value="P-loop containing nucleoside triphosphate hydrolases"/>
    <property type="match status" value="1"/>
</dbReference>